<evidence type="ECO:0000313" key="2">
    <source>
        <dbReference type="Proteomes" id="UP001186944"/>
    </source>
</evidence>
<protein>
    <recommendedName>
        <fullName evidence="3">Serine protease</fullName>
    </recommendedName>
</protein>
<dbReference type="EMBL" id="VSWD01000013">
    <property type="protein sequence ID" value="KAK3085170.1"/>
    <property type="molecule type" value="Genomic_DNA"/>
</dbReference>
<dbReference type="AlphaFoldDB" id="A0AA88XPP9"/>
<dbReference type="Proteomes" id="UP001186944">
    <property type="component" value="Unassembled WGS sequence"/>
</dbReference>
<name>A0AA88XPP9_PINIB</name>
<sequence length="215" mass="24741">MHEHKESNRCNFGVESKLADELFEKHSNLNAIRPSRIRSMGFGTPNHRIIQQSCIVLYCSRKGYIPINEESFPVEINGIRTDVREGYFMFGADELRQGDSIFRKSKVGTLGGFVEFSDRTLGFLTCAHVLFDVNELYKLRSDCRADDIELLVFKERNRNIGSIVEARFTSDKENEISIDAAVIKIPEINERFVDLSYPDIHDLKGMYTSYTLKKK</sequence>
<accession>A0AA88XPP9</accession>
<reference evidence="1" key="1">
    <citation type="submission" date="2019-08" db="EMBL/GenBank/DDBJ databases">
        <title>The improved chromosome-level genome for the pearl oyster Pinctada fucata martensii using PacBio sequencing and Hi-C.</title>
        <authorList>
            <person name="Zheng Z."/>
        </authorList>
    </citation>
    <scope>NUCLEOTIDE SEQUENCE</scope>
    <source>
        <strain evidence="1">ZZ-2019</strain>
        <tissue evidence="1">Adductor muscle</tissue>
    </source>
</reference>
<evidence type="ECO:0000313" key="1">
    <source>
        <dbReference type="EMBL" id="KAK3085170.1"/>
    </source>
</evidence>
<gene>
    <name evidence="1" type="ORF">FSP39_025442</name>
</gene>
<keyword evidence="2" id="KW-1185">Reference proteome</keyword>
<comment type="caution">
    <text evidence="1">The sequence shown here is derived from an EMBL/GenBank/DDBJ whole genome shotgun (WGS) entry which is preliminary data.</text>
</comment>
<proteinExistence type="predicted"/>
<evidence type="ECO:0008006" key="3">
    <source>
        <dbReference type="Google" id="ProtNLM"/>
    </source>
</evidence>
<organism evidence="1 2">
    <name type="scientific">Pinctada imbricata</name>
    <name type="common">Atlantic pearl-oyster</name>
    <name type="synonym">Pinctada martensii</name>
    <dbReference type="NCBI Taxonomy" id="66713"/>
    <lineage>
        <taxon>Eukaryota</taxon>
        <taxon>Metazoa</taxon>
        <taxon>Spiralia</taxon>
        <taxon>Lophotrochozoa</taxon>
        <taxon>Mollusca</taxon>
        <taxon>Bivalvia</taxon>
        <taxon>Autobranchia</taxon>
        <taxon>Pteriomorphia</taxon>
        <taxon>Pterioida</taxon>
        <taxon>Pterioidea</taxon>
        <taxon>Pteriidae</taxon>
        <taxon>Pinctada</taxon>
    </lineage>
</organism>